<sequence>MIISWLTGLENMKKNLINVEEYNIDYIVKKGGYHAELVSWLISLGS</sequence>
<gene>
    <name evidence="1" type="ORF">S12H4_43295</name>
</gene>
<protein>
    <submittedName>
        <fullName evidence="1">Uncharacterized protein</fullName>
    </submittedName>
</protein>
<evidence type="ECO:0000313" key="1">
    <source>
        <dbReference type="EMBL" id="GAJ06800.1"/>
    </source>
</evidence>
<comment type="caution">
    <text evidence="1">The sequence shown here is derived from an EMBL/GenBank/DDBJ whole genome shotgun (WGS) entry which is preliminary data.</text>
</comment>
<name>X1VHG9_9ZZZZ</name>
<organism evidence="1">
    <name type="scientific">marine sediment metagenome</name>
    <dbReference type="NCBI Taxonomy" id="412755"/>
    <lineage>
        <taxon>unclassified sequences</taxon>
        <taxon>metagenomes</taxon>
        <taxon>ecological metagenomes</taxon>
    </lineage>
</organism>
<reference evidence="1" key="1">
    <citation type="journal article" date="2014" name="Front. Microbiol.">
        <title>High frequency of phylogenetically diverse reductive dehalogenase-homologous genes in deep subseafloor sedimentary metagenomes.</title>
        <authorList>
            <person name="Kawai M."/>
            <person name="Futagami T."/>
            <person name="Toyoda A."/>
            <person name="Takaki Y."/>
            <person name="Nishi S."/>
            <person name="Hori S."/>
            <person name="Arai W."/>
            <person name="Tsubouchi T."/>
            <person name="Morono Y."/>
            <person name="Uchiyama I."/>
            <person name="Ito T."/>
            <person name="Fujiyama A."/>
            <person name="Inagaki F."/>
            <person name="Takami H."/>
        </authorList>
    </citation>
    <scope>NUCLEOTIDE SEQUENCE</scope>
    <source>
        <strain evidence="1">Expedition CK06-06</strain>
    </source>
</reference>
<proteinExistence type="predicted"/>
<accession>X1VHG9</accession>
<dbReference type="EMBL" id="BARW01026560">
    <property type="protein sequence ID" value="GAJ06800.1"/>
    <property type="molecule type" value="Genomic_DNA"/>
</dbReference>
<dbReference type="AlphaFoldDB" id="X1VHG9"/>